<dbReference type="EMBL" id="GIFC01005487">
    <property type="protein sequence ID" value="MXU87570.1"/>
    <property type="molecule type" value="Transcribed_RNA"/>
</dbReference>
<feature type="chain" id="PRO_5025412106" evidence="1">
    <location>
        <begin position="21"/>
        <end position="97"/>
    </location>
</feature>
<sequence length="97" mass="10660">MKFFLYLSCLLVNKLQVSLSDEDDNQRRLLLVGVHVGNEVVQRPHQVALNLPLHGGNAQHHCRSGTALGDLQGRPDGVRSVGQVRQEVVDGGQLQVQ</sequence>
<feature type="signal peptide" evidence="1">
    <location>
        <begin position="1"/>
        <end position="20"/>
    </location>
</feature>
<protein>
    <submittedName>
        <fullName evidence="2">Putative secreted protein</fullName>
    </submittedName>
</protein>
<name>A0A6B0UE35_IXORI</name>
<evidence type="ECO:0000313" key="2">
    <source>
        <dbReference type="EMBL" id="MXU87570.1"/>
    </source>
</evidence>
<organism evidence="2">
    <name type="scientific">Ixodes ricinus</name>
    <name type="common">Common tick</name>
    <name type="synonym">Acarus ricinus</name>
    <dbReference type="NCBI Taxonomy" id="34613"/>
    <lineage>
        <taxon>Eukaryota</taxon>
        <taxon>Metazoa</taxon>
        <taxon>Ecdysozoa</taxon>
        <taxon>Arthropoda</taxon>
        <taxon>Chelicerata</taxon>
        <taxon>Arachnida</taxon>
        <taxon>Acari</taxon>
        <taxon>Parasitiformes</taxon>
        <taxon>Ixodida</taxon>
        <taxon>Ixodoidea</taxon>
        <taxon>Ixodidae</taxon>
        <taxon>Ixodinae</taxon>
        <taxon>Ixodes</taxon>
    </lineage>
</organism>
<accession>A0A6B0UE35</accession>
<dbReference type="AlphaFoldDB" id="A0A6B0UE35"/>
<keyword evidence="1" id="KW-0732">Signal</keyword>
<reference evidence="2" key="1">
    <citation type="submission" date="2019-12" db="EMBL/GenBank/DDBJ databases">
        <title>An insight into the sialome of adult female Ixodes ricinus ticks feeding for 6 days.</title>
        <authorList>
            <person name="Perner J."/>
            <person name="Ribeiro J.M.C."/>
        </authorList>
    </citation>
    <scope>NUCLEOTIDE SEQUENCE</scope>
    <source>
        <strain evidence="2">Semi-engorged</strain>
        <tissue evidence="2">Salivary glands</tissue>
    </source>
</reference>
<proteinExistence type="predicted"/>
<evidence type="ECO:0000256" key="1">
    <source>
        <dbReference type="SAM" id="SignalP"/>
    </source>
</evidence>